<evidence type="ECO:0000313" key="1">
    <source>
        <dbReference type="EMBL" id="EHO71562.1"/>
    </source>
</evidence>
<dbReference type="AlphaFoldDB" id="H1Q1U2"/>
<reference evidence="1 2" key="1">
    <citation type="submission" date="2011-12" db="EMBL/GenBank/DDBJ databases">
        <title>The Genome Sequence of Prevotella micans F0438.</title>
        <authorList>
            <consortium name="The Broad Institute Genome Sequencing Platform"/>
            <person name="Earl A."/>
            <person name="Ward D."/>
            <person name="Feldgarden M."/>
            <person name="Gevers D."/>
            <person name="Izard J."/>
            <person name="Baranova O.V."/>
            <person name="Blanton J.M."/>
            <person name="Wade W.G."/>
            <person name="Dewhirst F.E."/>
            <person name="Young S.K."/>
            <person name="Zeng Q."/>
            <person name="Gargeya S."/>
            <person name="Fitzgerald M."/>
            <person name="Haas B."/>
            <person name="Abouelleil A."/>
            <person name="Alvarado L."/>
            <person name="Arachchi H.M."/>
            <person name="Berlin A."/>
            <person name="Chapman S.B."/>
            <person name="Gearin G."/>
            <person name="Goldberg J."/>
            <person name="Griggs A."/>
            <person name="Gujja S."/>
            <person name="Hansen M."/>
            <person name="Heiman D."/>
            <person name="Howarth C."/>
            <person name="Larimer J."/>
            <person name="Lui A."/>
            <person name="MacDonald P.J.P."/>
            <person name="McCowen C."/>
            <person name="Montmayeur A."/>
            <person name="Murphy C."/>
            <person name="Neiman D."/>
            <person name="Pearson M."/>
            <person name="Priest M."/>
            <person name="Roberts A."/>
            <person name="Saif S."/>
            <person name="Shea T."/>
            <person name="Sisk P."/>
            <person name="Stolte C."/>
            <person name="Sykes S."/>
            <person name="Wortman J."/>
            <person name="Nusbaum C."/>
            <person name="Birren B."/>
        </authorList>
    </citation>
    <scope>NUCLEOTIDE SEQUENCE [LARGE SCALE GENOMIC DNA]</scope>
    <source>
        <strain evidence="1 2">F0438</strain>
    </source>
</reference>
<dbReference type="PATRIC" id="fig|883158.3.peg.886"/>
<proteinExistence type="predicted"/>
<protein>
    <submittedName>
        <fullName evidence="1">Uncharacterized protein</fullName>
    </submittedName>
</protein>
<dbReference type="HOGENOM" id="CLU_3255825_0_0_10"/>
<dbReference type="STRING" id="883158.HMPREF9140_00880"/>
<name>H1Q1U2_9BACT</name>
<evidence type="ECO:0000313" key="2">
    <source>
        <dbReference type="Proteomes" id="UP000016023"/>
    </source>
</evidence>
<gene>
    <name evidence="1" type="ORF">HMPREF9140_00880</name>
</gene>
<accession>H1Q1U2</accession>
<comment type="caution">
    <text evidence="1">The sequence shown here is derived from an EMBL/GenBank/DDBJ whole genome shotgun (WGS) entry which is preliminary data.</text>
</comment>
<sequence>MNVIAGTQRSEVSKNSIRTTKLTANISSLIQNQYIRTDFNDP</sequence>
<organism evidence="1 2">
    <name type="scientific">Prevotella micans F0438</name>
    <dbReference type="NCBI Taxonomy" id="883158"/>
    <lineage>
        <taxon>Bacteria</taxon>
        <taxon>Pseudomonadati</taxon>
        <taxon>Bacteroidota</taxon>
        <taxon>Bacteroidia</taxon>
        <taxon>Bacteroidales</taxon>
        <taxon>Prevotellaceae</taxon>
        <taxon>Prevotella</taxon>
    </lineage>
</organism>
<keyword evidence="2" id="KW-1185">Reference proteome</keyword>
<dbReference type="EMBL" id="AGWK01000027">
    <property type="protein sequence ID" value="EHO71562.1"/>
    <property type="molecule type" value="Genomic_DNA"/>
</dbReference>
<dbReference type="Proteomes" id="UP000016023">
    <property type="component" value="Unassembled WGS sequence"/>
</dbReference>